<keyword evidence="3" id="KW-1185">Reference proteome</keyword>
<accession>A0A482VF08</accession>
<keyword evidence="1" id="KW-0812">Transmembrane</keyword>
<evidence type="ECO:0000256" key="1">
    <source>
        <dbReference type="SAM" id="Phobius"/>
    </source>
</evidence>
<organism evidence="2 3">
    <name type="scientific">Asbolus verrucosus</name>
    <name type="common">Desert ironclad beetle</name>
    <dbReference type="NCBI Taxonomy" id="1661398"/>
    <lineage>
        <taxon>Eukaryota</taxon>
        <taxon>Metazoa</taxon>
        <taxon>Ecdysozoa</taxon>
        <taxon>Arthropoda</taxon>
        <taxon>Hexapoda</taxon>
        <taxon>Insecta</taxon>
        <taxon>Pterygota</taxon>
        <taxon>Neoptera</taxon>
        <taxon>Endopterygota</taxon>
        <taxon>Coleoptera</taxon>
        <taxon>Polyphaga</taxon>
        <taxon>Cucujiformia</taxon>
        <taxon>Tenebrionidae</taxon>
        <taxon>Pimeliinae</taxon>
        <taxon>Asbolus</taxon>
    </lineage>
</organism>
<sequence>MENGLILCKFALKSFGNVFLLTLLVFLLKTFEILTRKRVQVDPKREHQKSLRKCRVLWRELFQSRFGSYQRKLSYSIEPATQS</sequence>
<name>A0A482VF08_ASBVE</name>
<dbReference type="Proteomes" id="UP000292052">
    <property type="component" value="Unassembled WGS sequence"/>
</dbReference>
<dbReference type="EMBL" id="QDEB01106294">
    <property type="protein sequence ID" value="RZB94448.1"/>
    <property type="molecule type" value="Genomic_DNA"/>
</dbReference>
<keyword evidence="1" id="KW-0472">Membrane</keyword>
<reference evidence="2 3" key="1">
    <citation type="submission" date="2017-03" db="EMBL/GenBank/DDBJ databases">
        <title>Genome of the blue death feigning beetle - Asbolus verrucosus.</title>
        <authorList>
            <person name="Rider S.D."/>
        </authorList>
    </citation>
    <scope>NUCLEOTIDE SEQUENCE [LARGE SCALE GENOMIC DNA]</scope>
    <source>
        <strain evidence="2">Butters</strain>
        <tissue evidence="2">Head and leg muscle</tissue>
    </source>
</reference>
<keyword evidence="1" id="KW-1133">Transmembrane helix</keyword>
<evidence type="ECO:0000313" key="3">
    <source>
        <dbReference type="Proteomes" id="UP000292052"/>
    </source>
</evidence>
<dbReference type="AlphaFoldDB" id="A0A482VF08"/>
<protein>
    <submittedName>
        <fullName evidence="2">Uncharacterized protein</fullName>
    </submittedName>
</protein>
<evidence type="ECO:0000313" key="2">
    <source>
        <dbReference type="EMBL" id="RZB94448.1"/>
    </source>
</evidence>
<gene>
    <name evidence="2" type="ORF">BDFB_006019</name>
</gene>
<comment type="caution">
    <text evidence="2">The sequence shown here is derived from an EMBL/GenBank/DDBJ whole genome shotgun (WGS) entry which is preliminary data.</text>
</comment>
<feature type="transmembrane region" description="Helical" evidence="1">
    <location>
        <begin position="15"/>
        <end position="35"/>
    </location>
</feature>
<proteinExistence type="predicted"/>